<name>A0ABR9AI45_9BACT</name>
<dbReference type="InterPro" id="IPR004843">
    <property type="entry name" value="Calcineurin-like_PHP"/>
</dbReference>
<feature type="domain" description="Calcineurin-like phosphoesterase" evidence="2">
    <location>
        <begin position="105"/>
        <end position="271"/>
    </location>
</feature>
<dbReference type="CDD" id="cd07385">
    <property type="entry name" value="MPP_YkuE_C"/>
    <property type="match status" value="1"/>
</dbReference>
<dbReference type="Pfam" id="PF00149">
    <property type="entry name" value="Metallophos"/>
    <property type="match status" value="1"/>
</dbReference>
<accession>A0ABR9AI45</accession>
<keyword evidence="1" id="KW-1133">Transmembrane helix</keyword>
<dbReference type="SUPFAM" id="SSF56300">
    <property type="entry name" value="Metallo-dependent phosphatases"/>
    <property type="match status" value="1"/>
</dbReference>
<organism evidence="3 4">
    <name type="scientific">Echinicola arenosa</name>
    <dbReference type="NCBI Taxonomy" id="2774144"/>
    <lineage>
        <taxon>Bacteria</taxon>
        <taxon>Pseudomonadati</taxon>
        <taxon>Bacteroidota</taxon>
        <taxon>Cytophagia</taxon>
        <taxon>Cytophagales</taxon>
        <taxon>Cyclobacteriaceae</taxon>
        <taxon>Echinicola</taxon>
    </lineage>
</organism>
<evidence type="ECO:0000313" key="4">
    <source>
        <dbReference type="Proteomes" id="UP000647133"/>
    </source>
</evidence>
<dbReference type="Gene3D" id="3.60.21.10">
    <property type="match status" value="1"/>
</dbReference>
<proteinExistence type="predicted"/>
<dbReference type="InterPro" id="IPR051158">
    <property type="entry name" value="Metallophosphoesterase_sf"/>
</dbReference>
<evidence type="ECO:0000313" key="3">
    <source>
        <dbReference type="EMBL" id="MBD8488504.1"/>
    </source>
</evidence>
<dbReference type="RefSeq" id="WP_192009370.1">
    <property type="nucleotide sequence ID" value="NZ_JACYTQ010000002.1"/>
</dbReference>
<dbReference type="InterPro" id="IPR029052">
    <property type="entry name" value="Metallo-depent_PP-like"/>
</dbReference>
<protein>
    <submittedName>
        <fullName evidence="3">Metallophosphoesterase</fullName>
    </submittedName>
</protein>
<evidence type="ECO:0000259" key="2">
    <source>
        <dbReference type="Pfam" id="PF00149"/>
    </source>
</evidence>
<dbReference type="EMBL" id="JACYTQ010000002">
    <property type="protein sequence ID" value="MBD8488504.1"/>
    <property type="molecule type" value="Genomic_DNA"/>
</dbReference>
<reference evidence="3 4" key="1">
    <citation type="submission" date="2020-09" db="EMBL/GenBank/DDBJ databases">
        <title>Echinicola sp. CAU 1574 isolated from sand of Sido Beach.</title>
        <authorList>
            <person name="Kim W."/>
        </authorList>
    </citation>
    <scope>NUCLEOTIDE SEQUENCE [LARGE SCALE GENOMIC DNA]</scope>
    <source>
        <strain evidence="3 4">CAU 1574</strain>
    </source>
</reference>
<comment type="caution">
    <text evidence="3">The sequence shown here is derived from an EMBL/GenBank/DDBJ whole genome shotgun (WGS) entry which is preliminary data.</text>
</comment>
<feature type="transmembrane region" description="Helical" evidence="1">
    <location>
        <begin position="20"/>
        <end position="42"/>
    </location>
</feature>
<dbReference type="PANTHER" id="PTHR31302">
    <property type="entry name" value="TRANSMEMBRANE PROTEIN WITH METALLOPHOSPHOESTERASE DOMAIN-RELATED"/>
    <property type="match status" value="1"/>
</dbReference>
<evidence type="ECO:0000256" key="1">
    <source>
        <dbReference type="SAM" id="Phobius"/>
    </source>
</evidence>
<dbReference type="Proteomes" id="UP000647133">
    <property type="component" value="Unassembled WGS sequence"/>
</dbReference>
<keyword evidence="1" id="KW-0812">Transmembrane</keyword>
<feature type="transmembrane region" description="Helical" evidence="1">
    <location>
        <begin position="63"/>
        <end position="81"/>
    </location>
</feature>
<sequence>MYPLVWYGVLPELPDKILRAIVHFDMGMVGLIITFILVRDLVFLPLHAIKVDWAHWGFSKSGTFLMFIISFALLSIGNWRAQRGPELVQVSIPIGNLPSSLENYKILQLSDLHTGPGINAAYVDNVIDMALRQEADIVVLTGDIADGNFEKYKDSLKPLSKLTAKTQVLYVVGNHEYLKDSDQWLDYFRSLGIQVLLNDHWVMSSRENPILFAGIIDPEVKEVDPTSGPDLQKALYGSPDADLKILLAHQPNIAEEASQYFDLQLSGHTHAGQFFPGNILIKLFQPFAKGLNKCNNMWVYTNSGTGYWGPPFRLGTTSEITLLKLIKQ</sequence>
<gene>
    <name evidence="3" type="ORF">IFO69_07080</name>
</gene>
<keyword evidence="1" id="KW-0472">Membrane</keyword>
<dbReference type="PANTHER" id="PTHR31302:SF0">
    <property type="entry name" value="TRANSMEMBRANE PROTEIN WITH METALLOPHOSPHOESTERASE DOMAIN"/>
    <property type="match status" value="1"/>
</dbReference>
<keyword evidence="4" id="KW-1185">Reference proteome</keyword>